<evidence type="ECO:0000313" key="1">
    <source>
        <dbReference type="EMBL" id="RMR85575.1"/>
    </source>
</evidence>
<dbReference type="AlphaFoldDB" id="A0A3M4YA57"/>
<sequence>MHEEAAEVKAKLLVEIEKDRSSINEQIGRIKAELDAPAVPEDDDSRTQEQRYRKRALEYFLQKNEAAAAEIDEYIKVQLENASLSLAIQWRPEGEKMFGLGSLMGLRPPSLDDALTYSYRFRNRKTRNFDPDLLEEMDFRFLSLPVPTYYENIDQIRAYYKDREVSDDYYQVADWYIEDSIIPRFLEAGRNDIHVAGKGDLVEHIVERFKERDYISLSFILPPFIEGTIHGICQTLGLKESMSERAALNQLLKTIQKHTDLIGMEYLLFIMPIRRNRIAHGRDLYASYREVAVSFMLDLDLLLVLAKRSDLPLNGLLDVLRQPTIKKVKKIFTMGIEQHHARLESECRALGQWINTDEFWSQLDKQLTQTDVESKETQRFVSKLEYHSVLFGDDDVASQIKARGKEFLRTLPAARQRLLEDSEKRARMLESLKARLDRHD</sequence>
<organism evidence="1 2">
    <name type="scientific">Pseudomonas coronafaciens pv. striafaciens</name>
    <dbReference type="NCBI Taxonomy" id="235276"/>
    <lineage>
        <taxon>Bacteria</taxon>
        <taxon>Pseudomonadati</taxon>
        <taxon>Pseudomonadota</taxon>
        <taxon>Gammaproteobacteria</taxon>
        <taxon>Pseudomonadales</taxon>
        <taxon>Pseudomonadaceae</taxon>
        <taxon>Pseudomonas</taxon>
        <taxon>Pseudomonas coronafaciens</taxon>
    </lineage>
</organism>
<dbReference type="EMBL" id="RBSD01000121">
    <property type="protein sequence ID" value="RMR85575.1"/>
    <property type="molecule type" value="Genomic_DNA"/>
</dbReference>
<gene>
    <name evidence="1" type="ORF">ALP78_01004</name>
</gene>
<evidence type="ECO:0000313" key="2">
    <source>
        <dbReference type="Proteomes" id="UP000268004"/>
    </source>
</evidence>
<comment type="caution">
    <text evidence="1">The sequence shown here is derived from an EMBL/GenBank/DDBJ whole genome shotgun (WGS) entry which is preliminary data.</text>
</comment>
<protein>
    <submittedName>
        <fullName evidence="1">Uncharacterized protein</fullName>
    </submittedName>
</protein>
<proteinExistence type="predicted"/>
<dbReference type="Proteomes" id="UP000268004">
    <property type="component" value="Unassembled WGS sequence"/>
</dbReference>
<reference evidence="1 2" key="1">
    <citation type="submission" date="2018-08" db="EMBL/GenBank/DDBJ databases">
        <title>Recombination of ecologically and evolutionarily significant loci maintains genetic cohesion in the Pseudomonas syringae species complex.</title>
        <authorList>
            <person name="Dillon M."/>
            <person name="Thakur S."/>
            <person name="Almeida R.N.D."/>
            <person name="Weir B.S."/>
            <person name="Guttman D.S."/>
        </authorList>
    </citation>
    <scope>NUCLEOTIDE SEQUENCE [LARGE SCALE GENOMIC DNA]</scope>
    <source>
        <strain evidence="1 2">ICMP 4996</strain>
    </source>
</reference>
<accession>A0A3M4YA57</accession>
<dbReference type="RefSeq" id="WP_096134201.1">
    <property type="nucleotide sequence ID" value="NZ_RBSD01000121.1"/>
</dbReference>
<name>A0A3M4YA57_9PSED</name>